<evidence type="ECO:0000313" key="3">
    <source>
        <dbReference type="EMBL" id="RLU16035.1"/>
    </source>
</evidence>
<evidence type="ECO:0000313" key="2">
    <source>
        <dbReference type="EMBL" id="EZA58158.1"/>
    </source>
</evidence>
<keyword evidence="2" id="KW-0251">Elongation factor</keyword>
<feature type="domain" description="Nuclear-export cofactor Arc1-like N-terminal" evidence="1">
    <location>
        <begin position="70"/>
        <end position="154"/>
    </location>
</feature>
<keyword evidence="2" id="KW-0648">Protein biosynthesis</keyword>
<dbReference type="InterPro" id="IPR042450">
    <property type="entry name" value="EEF1E1"/>
</dbReference>
<name>A0A026WQF2_OOCBI</name>
<reference evidence="2 4" key="1">
    <citation type="journal article" date="2014" name="Curr. Biol.">
        <title>The genome of the clonal raider ant Cerapachys biroi.</title>
        <authorList>
            <person name="Oxley P.R."/>
            <person name="Ji L."/>
            <person name="Fetter-Pruneda I."/>
            <person name="McKenzie S.K."/>
            <person name="Li C."/>
            <person name="Hu H."/>
            <person name="Zhang G."/>
            <person name="Kronauer D.J."/>
        </authorList>
    </citation>
    <scope>NUCLEOTIDE SEQUENCE [LARGE SCALE GENOMIC DNA]</scope>
</reference>
<dbReference type="GO" id="GO:0003746">
    <property type="term" value="F:translation elongation factor activity"/>
    <property type="evidence" value="ECO:0007669"/>
    <property type="project" value="UniProtKB-KW"/>
</dbReference>
<dbReference type="Gene3D" id="1.20.1050.10">
    <property type="match status" value="1"/>
</dbReference>
<protein>
    <submittedName>
        <fullName evidence="2">Eukaryotic translation elongation factor 1 epsilon-1</fullName>
    </submittedName>
</protein>
<evidence type="ECO:0000259" key="1">
    <source>
        <dbReference type="Pfam" id="PF21972"/>
    </source>
</evidence>
<proteinExistence type="predicted"/>
<organism evidence="2 4">
    <name type="scientific">Ooceraea biroi</name>
    <name type="common">Clonal raider ant</name>
    <name type="synonym">Cerapachys biroi</name>
    <dbReference type="NCBI Taxonomy" id="2015173"/>
    <lineage>
        <taxon>Eukaryota</taxon>
        <taxon>Metazoa</taxon>
        <taxon>Ecdysozoa</taxon>
        <taxon>Arthropoda</taxon>
        <taxon>Hexapoda</taxon>
        <taxon>Insecta</taxon>
        <taxon>Pterygota</taxon>
        <taxon>Neoptera</taxon>
        <taxon>Endopterygota</taxon>
        <taxon>Hymenoptera</taxon>
        <taxon>Apocrita</taxon>
        <taxon>Aculeata</taxon>
        <taxon>Formicoidea</taxon>
        <taxon>Formicidae</taxon>
        <taxon>Dorylinae</taxon>
        <taxon>Ooceraea</taxon>
    </lineage>
</organism>
<dbReference type="Proteomes" id="UP000279307">
    <property type="component" value="Chromosome 12"/>
</dbReference>
<dbReference type="PANTHER" id="PTHR44490">
    <property type="entry name" value="EUKARYOTIC TRANSLATION ELONGATION FACTOR 1 EPSILON-1"/>
    <property type="match status" value="1"/>
</dbReference>
<dbReference type="CDD" id="cd10305">
    <property type="entry name" value="GST_C_AIMP3"/>
    <property type="match status" value="1"/>
</dbReference>
<dbReference type="EMBL" id="QOIP01000012">
    <property type="protein sequence ID" value="RLU16035.1"/>
    <property type="molecule type" value="Genomic_DNA"/>
</dbReference>
<dbReference type="InterPro" id="IPR036282">
    <property type="entry name" value="Glutathione-S-Trfase_C_sf"/>
</dbReference>
<gene>
    <name evidence="3" type="ORF">DMN91_011793</name>
    <name evidence="2" type="ORF">X777_01522</name>
</gene>
<dbReference type="GO" id="GO:0043517">
    <property type="term" value="P:positive regulation of DNA damage response, signal transduction by p53 class mediator"/>
    <property type="evidence" value="ECO:0007669"/>
    <property type="project" value="InterPro"/>
</dbReference>
<dbReference type="EMBL" id="KK107131">
    <property type="protein sequence ID" value="EZA58158.1"/>
    <property type="molecule type" value="Genomic_DNA"/>
</dbReference>
<evidence type="ECO:0000313" key="4">
    <source>
        <dbReference type="Proteomes" id="UP000053097"/>
    </source>
</evidence>
<dbReference type="Proteomes" id="UP000053097">
    <property type="component" value="Unassembled WGS sequence"/>
</dbReference>
<accession>A0A026WQF2</accession>
<dbReference type="GO" id="GO:0005634">
    <property type="term" value="C:nucleus"/>
    <property type="evidence" value="ECO:0007669"/>
    <property type="project" value="TreeGrafter"/>
</dbReference>
<dbReference type="OMA" id="NWATGTH"/>
<dbReference type="Pfam" id="PF21972">
    <property type="entry name" value="Arc1p_N_like"/>
    <property type="match status" value="1"/>
</dbReference>
<dbReference type="STRING" id="2015173.A0A026WQF2"/>
<sequence length="173" mass="19801">MGLCNTECVERIAQYLDVSPGRLEVSHKNVASTREREGGAQPVQGFCTIVQDLARTSEYPDILGSEREVQALTQQWLEYAIVCANYADLSQNTKRILSELNTSLTHVPYIAGTEKTIADVTLYYVLHPVMKTLSQPEKARYIHVSRWFDNIQQEDKLRRELDLISFNLLHLFL</sequence>
<dbReference type="OrthoDB" id="19141at2759"/>
<dbReference type="AlphaFoldDB" id="A0A026WQF2"/>
<reference evidence="3" key="3">
    <citation type="submission" date="2018-07" db="EMBL/GenBank/DDBJ databases">
        <authorList>
            <person name="Mckenzie S.K."/>
            <person name="Kronauer D.J.C."/>
        </authorList>
    </citation>
    <scope>NUCLEOTIDE SEQUENCE</scope>
    <source>
        <strain evidence="3">Clonal line C1</strain>
    </source>
</reference>
<dbReference type="GO" id="GO:0005737">
    <property type="term" value="C:cytoplasm"/>
    <property type="evidence" value="ECO:0007669"/>
    <property type="project" value="TreeGrafter"/>
</dbReference>
<dbReference type="InterPro" id="IPR053836">
    <property type="entry name" value="Arc1-like_N"/>
</dbReference>
<dbReference type="GO" id="GO:0017101">
    <property type="term" value="C:aminoacyl-tRNA synthetase multienzyme complex"/>
    <property type="evidence" value="ECO:0007669"/>
    <property type="project" value="InterPro"/>
</dbReference>
<dbReference type="SUPFAM" id="SSF47616">
    <property type="entry name" value="GST C-terminal domain-like"/>
    <property type="match status" value="1"/>
</dbReference>
<keyword evidence="4" id="KW-1185">Reference proteome</keyword>
<dbReference type="InterPro" id="IPR053837">
    <property type="entry name" value="AIMP3/p18_C"/>
</dbReference>
<reference evidence="3" key="2">
    <citation type="journal article" date="2018" name="Genome Res.">
        <title>The genomic architecture and molecular evolution of ant odorant receptors.</title>
        <authorList>
            <person name="McKenzie S.K."/>
            <person name="Kronauer D.J.C."/>
        </authorList>
    </citation>
    <scope>NUCLEOTIDE SEQUENCE [LARGE SCALE GENOMIC DNA]</scope>
    <source>
        <strain evidence="3">Clonal line C1</strain>
    </source>
</reference>
<dbReference type="PANTHER" id="PTHR44490:SF1">
    <property type="entry name" value="EUKARYOTIC TRANSLATION ELONGATION FACTOR 1 EPSILON-1"/>
    <property type="match status" value="1"/>
</dbReference>